<evidence type="ECO:0000256" key="3">
    <source>
        <dbReference type="ARBA" id="ARBA00022449"/>
    </source>
</evidence>
<gene>
    <name evidence="15" type="ORF">KIPB_000116</name>
</gene>
<dbReference type="GO" id="GO:0015386">
    <property type="term" value="F:potassium:proton antiporter activity"/>
    <property type="evidence" value="ECO:0007669"/>
    <property type="project" value="TreeGrafter"/>
</dbReference>
<feature type="region of interest" description="Disordered" evidence="12">
    <location>
        <begin position="766"/>
        <end position="801"/>
    </location>
</feature>
<dbReference type="Pfam" id="PF00999">
    <property type="entry name" value="Na_H_Exchanger"/>
    <property type="match status" value="1"/>
</dbReference>
<feature type="transmembrane region" description="Helical" evidence="13">
    <location>
        <begin position="69"/>
        <end position="87"/>
    </location>
</feature>
<comment type="caution">
    <text evidence="15">The sequence shown here is derived from an EMBL/GenBank/DDBJ whole genome shotgun (WGS) entry which is preliminary data.</text>
</comment>
<accession>A0A9K3GE39</accession>
<feature type="transmembrane region" description="Helical" evidence="13">
    <location>
        <begin position="236"/>
        <end position="259"/>
    </location>
</feature>
<dbReference type="Proteomes" id="UP000265618">
    <property type="component" value="Unassembled WGS sequence"/>
</dbReference>
<evidence type="ECO:0000256" key="2">
    <source>
        <dbReference type="ARBA" id="ARBA00022448"/>
    </source>
</evidence>
<dbReference type="GO" id="GO:0005886">
    <property type="term" value="C:plasma membrane"/>
    <property type="evidence" value="ECO:0007669"/>
    <property type="project" value="TreeGrafter"/>
</dbReference>
<dbReference type="PRINTS" id="PR01084">
    <property type="entry name" value="NAHEXCHNGR"/>
</dbReference>
<feature type="transmembrane region" description="Helical" evidence="13">
    <location>
        <begin position="359"/>
        <end position="380"/>
    </location>
</feature>
<protein>
    <recommendedName>
        <fullName evidence="11">Sodium/hydrogen exchanger</fullName>
    </recommendedName>
</protein>
<feature type="transmembrane region" description="Helical" evidence="13">
    <location>
        <begin position="99"/>
        <end position="122"/>
    </location>
</feature>
<evidence type="ECO:0000256" key="12">
    <source>
        <dbReference type="SAM" id="MobiDB-lite"/>
    </source>
</evidence>
<evidence type="ECO:0000313" key="16">
    <source>
        <dbReference type="Proteomes" id="UP000265618"/>
    </source>
</evidence>
<keyword evidence="9 13" id="KW-0472">Membrane</keyword>
<dbReference type="GO" id="GO:0000139">
    <property type="term" value="C:Golgi membrane"/>
    <property type="evidence" value="ECO:0007669"/>
    <property type="project" value="UniProtKB-SubCell"/>
</dbReference>
<feature type="transmembrane region" description="Helical" evidence="13">
    <location>
        <begin position="425"/>
        <end position="445"/>
    </location>
</feature>
<evidence type="ECO:0000259" key="14">
    <source>
        <dbReference type="Pfam" id="PF00999"/>
    </source>
</evidence>
<keyword evidence="2 11" id="KW-0813">Transport</keyword>
<evidence type="ECO:0000256" key="4">
    <source>
        <dbReference type="ARBA" id="ARBA00022692"/>
    </source>
</evidence>
<evidence type="ECO:0000313" key="15">
    <source>
        <dbReference type="EMBL" id="GIQ79468.1"/>
    </source>
</evidence>
<keyword evidence="5 13" id="KW-1133">Transmembrane helix</keyword>
<evidence type="ECO:0000256" key="5">
    <source>
        <dbReference type="ARBA" id="ARBA00022989"/>
    </source>
</evidence>
<dbReference type="GO" id="GO:0051453">
    <property type="term" value="P:regulation of intracellular pH"/>
    <property type="evidence" value="ECO:0007669"/>
    <property type="project" value="TreeGrafter"/>
</dbReference>
<dbReference type="Gene3D" id="6.10.140.1330">
    <property type="match status" value="1"/>
</dbReference>
<evidence type="ECO:0000256" key="6">
    <source>
        <dbReference type="ARBA" id="ARBA00023034"/>
    </source>
</evidence>
<organism evidence="15 16">
    <name type="scientific">Kipferlia bialata</name>
    <dbReference type="NCBI Taxonomy" id="797122"/>
    <lineage>
        <taxon>Eukaryota</taxon>
        <taxon>Metamonada</taxon>
        <taxon>Carpediemonas-like organisms</taxon>
        <taxon>Kipferlia</taxon>
    </lineage>
</organism>
<sequence>MTVADSIMDGMGLVTEKSEDEEFHFFAIHSDVVSNSALVISLILLTIMALRIGYSFWHPGKRALPESSFLIICGLIVSLLFELLDVSDANYALTFDPNFFFFMLIPPIIFDAGYFLDVGFFFHNIMPILAYAFIGTLVNTLLVGAGLYLLMNMGWCSTSFDVSEALAFAALVSAVDPVAVLAIFEEVHVNESLFMMTFGESIFNDAVSIVLFNVFKNMEAIHNQEYPLPFWVMGTLKFLIVFMGGLLVGFIVTFMVIFLLKFATREPITHPVLMFLAGYLAYTVADILGLSGIVAIMVSALMLKRYAEPNMAPKPRTTFRVGLRMMASVSESVIFLEMGLQTLVVFADSESRALFDWRLSLYTVLMCIASRFLIVFTTTFFLNKRRKKLGEAIPLRDQIILAYSGLRGAIAYALAFTLPEVWGDVGSTFLLATIVMIFVSVYILGGTVKPLIKLLQVKHAAHEHAAEVEADHHASMPSFMIDSTEGDNAEDSESSTIRLAKELQNTRTGLATPPQESSQQDVASTATPSGLHTPHVAIVPGDEKCELASLVLTKALEPVTQAVNVIAGHGSLHQRWRKHLRCLDVILQRILLRKLRDDEEHILELLQRMERAEIYQKGLTGAVADRMLKKMQAMGGSAVHRDMKAEQPLARRLLLRSIVEEHGGHGTVSPNTPFSLNRRQPSDAFTPHQMHRNQSMAAPFIDIGGRSRANSLTSRPMLPLDPIFPRHAQPGGSTIEPMLSRKSAEMNRPMAMGGLSLNDQVSLSLQTRQRQRPQRPKLGPQALLSLQPPGPPVEDASTTASTNACTPTAQHAAKILNEATLPSHIQAMRSMRRDSLSYAPCQTGTMELHKVQKKLKTKIRQIERQGDEQDDVV</sequence>
<feature type="region of interest" description="Disordered" evidence="12">
    <location>
        <begin position="507"/>
        <end position="534"/>
    </location>
</feature>
<evidence type="ECO:0000256" key="13">
    <source>
        <dbReference type="SAM" id="Phobius"/>
    </source>
</evidence>
<dbReference type="GO" id="GO:0015385">
    <property type="term" value="F:sodium:proton antiporter activity"/>
    <property type="evidence" value="ECO:0007669"/>
    <property type="project" value="InterPro"/>
</dbReference>
<dbReference type="InterPro" id="IPR006153">
    <property type="entry name" value="Cation/H_exchanger_TM"/>
</dbReference>
<dbReference type="PANTHER" id="PTHR10110">
    <property type="entry name" value="SODIUM/HYDROGEN EXCHANGER"/>
    <property type="match status" value="1"/>
</dbReference>
<evidence type="ECO:0000256" key="9">
    <source>
        <dbReference type="ARBA" id="ARBA00023136"/>
    </source>
</evidence>
<dbReference type="InterPro" id="IPR004709">
    <property type="entry name" value="NaH_exchanger"/>
</dbReference>
<keyword evidence="7" id="KW-0915">Sodium</keyword>
<dbReference type="InterPro" id="IPR018422">
    <property type="entry name" value="Cation/H_exchanger_CPA1"/>
</dbReference>
<feature type="transmembrane region" description="Helical" evidence="13">
    <location>
        <begin position="162"/>
        <end position="184"/>
    </location>
</feature>
<feature type="transmembrane region" description="Helical" evidence="13">
    <location>
        <begin position="128"/>
        <end position="150"/>
    </location>
</feature>
<name>A0A9K3GE39_9EUKA</name>
<keyword evidence="16" id="KW-1185">Reference proteome</keyword>
<comment type="similarity">
    <text evidence="11">Belongs to the monovalent cation:proton antiporter 1 (CPA1) transporter (TC 2.A.36) family.</text>
</comment>
<dbReference type="GO" id="GO:0098719">
    <property type="term" value="P:sodium ion import across plasma membrane"/>
    <property type="evidence" value="ECO:0007669"/>
    <property type="project" value="TreeGrafter"/>
</dbReference>
<dbReference type="PANTHER" id="PTHR10110:SF191">
    <property type="entry name" value="SODIUM_HYDROGEN EXCHANGER 8"/>
    <property type="match status" value="1"/>
</dbReference>
<keyword evidence="10 11" id="KW-0739">Sodium transport</keyword>
<evidence type="ECO:0000256" key="7">
    <source>
        <dbReference type="ARBA" id="ARBA00023053"/>
    </source>
</evidence>
<evidence type="ECO:0000256" key="11">
    <source>
        <dbReference type="RuleBase" id="RU003722"/>
    </source>
</evidence>
<proteinExistence type="inferred from homology"/>
<evidence type="ECO:0000256" key="10">
    <source>
        <dbReference type="ARBA" id="ARBA00023201"/>
    </source>
</evidence>
<dbReference type="NCBIfam" id="TIGR00840">
    <property type="entry name" value="b_cpa1"/>
    <property type="match status" value="1"/>
</dbReference>
<dbReference type="AlphaFoldDB" id="A0A9K3GE39"/>
<comment type="subcellular location">
    <subcellularLocation>
        <location evidence="1">Golgi apparatus membrane</location>
        <topology evidence="1">Multi-pass membrane protein</topology>
    </subcellularLocation>
</comment>
<dbReference type="OrthoDB" id="196264at2759"/>
<feature type="domain" description="Cation/H+ exchanger transmembrane" evidence="14">
    <location>
        <begin position="57"/>
        <end position="453"/>
    </location>
</feature>
<keyword evidence="6" id="KW-0333">Golgi apparatus</keyword>
<keyword evidence="8 11" id="KW-0406">Ion transport</keyword>
<evidence type="ECO:0000256" key="1">
    <source>
        <dbReference type="ARBA" id="ARBA00004653"/>
    </source>
</evidence>
<reference evidence="15 16" key="1">
    <citation type="journal article" date="2018" name="PLoS ONE">
        <title>The draft genome of Kipferlia bialata reveals reductive genome evolution in fornicate parasites.</title>
        <authorList>
            <person name="Tanifuji G."/>
            <person name="Takabayashi S."/>
            <person name="Kume K."/>
            <person name="Takagi M."/>
            <person name="Nakayama T."/>
            <person name="Kamikawa R."/>
            <person name="Inagaki Y."/>
            <person name="Hashimoto T."/>
        </authorList>
    </citation>
    <scope>NUCLEOTIDE SEQUENCE [LARGE SCALE GENOMIC DNA]</scope>
    <source>
        <strain evidence="15">NY0173</strain>
    </source>
</reference>
<feature type="compositionally biased region" description="Polar residues" evidence="12">
    <location>
        <begin position="507"/>
        <end position="530"/>
    </location>
</feature>
<evidence type="ECO:0000256" key="8">
    <source>
        <dbReference type="ARBA" id="ARBA00023065"/>
    </source>
</evidence>
<keyword evidence="3 11" id="KW-0050">Antiport</keyword>
<feature type="transmembrane region" description="Helical" evidence="13">
    <location>
        <begin position="37"/>
        <end position="57"/>
    </location>
</feature>
<feature type="transmembrane region" description="Helical" evidence="13">
    <location>
        <begin position="279"/>
        <end position="303"/>
    </location>
</feature>
<dbReference type="EMBL" id="BDIP01000011">
    <property type="protein sequence ID" value="GIQ79468.1"/>
    <property type="molecule type" value="Genomic_DNA"/>
</dbReference>
<keyword evidence="4 11" id="KW-0812">Transmembrane</keyword>
<feature type="transmembrane region" description="Helical" evidence="13">
    <location>
        <begin position="323"/>
        <end position="347"/>
    </location>
</feature>